<keyword evidence="2" id="KW-1133">Transmembrane helix</keyword>
<feature type="region of interest" description="Disordered" evidence="1">
    <location>
        <begin position="1"/>
        <end position="20"/>
    </location>
</feature>
<dbReference type="KEGG" id="mav:MAV_5300"/>
<evidence type="ECO:0000256" key="2">
    <source>
        <dbReference type="SAM" id="Phobius"/>
    </source>
</evidence>
<dbReference type="RefSeq" id="WP_011726594.1">
    <property type="nucleotide sequence ID" value="NC_008595.1"/>
</dbReference>
<feature type="transmembrane region" description="Helical" evidence="2">
    <location>
        <begin position="115"/>
        <end position="137"/>
    </location>
</feature>
<dbReference type="Proteomes" id="UP000001574">
    <property type="component" value="Chromosome"/>
</dbReference>
<evidence type="ECO:0000313" key="4">
    <source>
        <dbReference type="Proteomes" id="UP000001574"/>
    </source>
</evidence>
<keyword evidence="2" id="KW-0472">Membrane</keyword>
<name>A0A0H2ZW79_MYCA1</name>
<accession>A0A0H2ZW79</accession>
<gene>
    <name evidence="3" type="ordered locus">MAV_5300</name>
</gene>
<keyword evidence="2" id="KW-0812">Transmembrane</keyword>
<dbReference type="AlphaFoldDB" id="A0A0H2ZW79"/>
<reference evidence="3 4" key="1">
    <citation type="submission" date="2006-10" db="EMBL/GenBank/DDBJ databases">
        <authorList>
            <person name="Fleischmann R.D."/>
            <person name="Dodson R.J."/>
            <person name="Haft D.H."/>
            <person name="Merkel J.S."/>
            <person name="Nelson W.C."/>
            <person name="Fraser C.M."/>
        </authorList>
    </citation>
    <scope>NUCLEOTIDE SEQUENCE [LARGE SCALE GENOMIC DNA]</scope>
    <source>
        <strain evidence="3 4">104</strain>
    </source>
</reference>
<sequence>MATAGNDAADHRNAESDPPLTAELLADLQAGVLDDAAAARVRRRVRADPHAADVLDALNRVRREVAALGADPASPPDPPPQVTARVAAALRSAEPVGATPRAAHSARPPLRTARAIAAVAGLGAALAAIGVGTVALLRTPAPAPSTPTDIEHITVSTPPMQIPLSRAEILGLLDRSPDFGPLSDPARRASCLTGLGYPASTPVLGARPVAINARPGVVLVIPGDSPHVLTVYAVSANCSAADTGLLANTEVPRP</sequence>
<protein>
    <recommendedName>
        <fullName evidence="5">Anti-sigma-M factor RsmA</fullName>
    </recommendedName>
</protein>
<proteinExistence type="predicted"/>
<dbReference type="HOGENOM" id="CLU_080969_0_0_11"/>
<organism evidence="3 4">
    <name type="scientific">Mycobacterium avium (strain 104)</name>
    <dbReference type="NCBI Taxonomy" id="243243"/>
    <lineage>
        <taxon>Bacteria</taxon>
        <taxon>Bacillati</taxon>
        <taxon>Actinomycetota</taxon>
        <taxon>Actinomycetes</taxon>
        <taxon>Mycobacteriales</taxon>
        <taxon>Mycobacteriaceae</taxon>
        <taxon>Mycobacterium</taxon>
        <taxon>Mycobacterium avium complex (MAC)</taxon>
    </lineage>
</organism>
<dbReference type="EMBL" id="CP000479">
    <property type="protein sequence ID" value="ABK66106.1"/>
    <property type="molecule type" value="Genomic_DNA"/>
</dbReference>
<evidence type="ECO:0000313" key="3">
    <source>
        <dbReference type="EMBL" id="ABK66106.1"/>
    </source>
</evidence>
<evidence type="ECO:0008006" key="5">
    <source>
        <dbReference type="Google" id="ProtNLM"/>
    </source>
</evidence>
<evidence type="ECO:0000256" key="1">
    <source>
        <dbReference type="SAM" id="MobiDB-lite"/>
    </source>
</evidence>